<name>A0AAD8HSB8_9APIA</name>
<sequence>MANSLFSPLQLVMLSALCNVAAQLNGSYIKQGSCLSPTETSSWLSPSGLFSFGFFPQGNNRYGVGIVAKKTVVWTANRDDPPVSEDVALYFTMGRFILVQQSQNLTTDVFNVE</sequence>
<proteinExistence type="predicted"/>
<reference evidence="2" key="2">
    <citation type="submission" date="2023-05" db="EMBL/GenBank/DDBJ databases">
        <authorList>
            <person name="Schelkunov M.I."/>
        </authorList>
    </citation>
    <scope>NUCLEOTIDE SEQUENCE</scope>
    <source>
        <strain evidence="2">Hsosn_3</strain>
        <tissue evidence="2">Leaf</tissue>
    </source>
</reference>
<feature type="chain" id="PRO_5042295572" evidence="1">
    <location>
        <begin position="23"/>
        <end position="113"/>
    </location>
</feature>
<reference evidence="2" key="1">
    <citation type="submission" date="2023-02" db="EMBL/GenBank/DDBJ databases">
        <title>Genome of toxic invasive species Heracleum sosnowskyi carries increased number of genes despite the absence of recent whole-genome duplications.</title>
        <authorList>
            <person name="Schelkunov M."/>
            <person name="Shtratnikova V."/>
            <person name="Makarenko M."/>
            <person name="Klepikova A."/>
            <person name="Omelchenko D."/>
            <person name="Novikova G."/>
            <person name="Obukhova E."/>
            <person name="Bogdanov V."/>
            <person name="Penin A."/>
            <person name="Logacheva M."/>
        </authorList>
    </citation>
    <scope>NUCLEOTIDE SEQUENCE</scope>
    <source>
        <strain evidence="2">Hsosn_3</strain>
        <tissue evidence="2">Leaf</tissue>
    </source>
</reference>
<organism evidence="2 3">
    <name type="scientific">Heracleum sosnowskyi</name>
    <dbReference type="NCBI Taxonomy" id="360622"/>
    <lineage>
        <taxon>Eukaryota</taxon>
        <taxon>Viridiplantae</taxon>
        <taxon>Streptophyta</taxon>
        <taxon>Embryophyta</taxon>
        <taxon>Tracheophyta</taxon>
        <taxon>Spermatophyta</taxon>
        <taxon>Magnoliopsida</taxon>
        <taxon>eudicotyledons</taxon>
        <taxon>Gunneridae</taxon>
        <taxon>Pentapetalae</taxon>
        <taxon>asterids</taxon>
        <taxon>campanulids</taxon>
        <taxon>Apiales</taxon>
        <taxon>Apiaceae</taxon>
        <taxon>Apioideae</taxon>
        <taxon>apioid superclade</taxon>
        <taxon>Tordylieae</taxon>
        <taxon>Tordyliinae</taxon>
        <taxon>Heracleum</taxon>
    </lineage>
</organism>
<accession>A0AAD8HSB8</accession>
<evidence type="ECO:0000256" key="1">
    <source>
        <dbReference type="SAM" id="SignalP"/>
    </source>
</evidence>
<evidence type="ECO:0000313" key="2">
    <source>
        <dbReference type="EMBL" id="KAK1371547.1"/>
    </source>
</evidence>
<feature type="signal peptide" evidence="1">
    <location>
        <begin position="1"/>
        <end position="22"/>
    </location>
</feature>
<protein>
    <submittedName>
        <fullName evidence="2">Bulb-type lectin domain-containing protein</fullName>
    </submittedName>
</protein>
<dbReference type="EMBL" id="JAUIZM010000008">
    <property type="protein sequence ID" value="KAK1371547.1"/>
    <property type="molecule type" value="Genomic_DNA"/>
</dbReference>
<dbReference type="Proteomes" id="UP001237642">
    <property type="component" value="Unassembled WGS sequence"/>
</dbReference>
<dbReference type="AlphaFoldDB" id="A0AAD8HSB8"/>
<gene>
    <name evidence="2" type="ORF">POM88_037639</name>
</gene>
<keyword evidence="3" id="KW-1185">Reference proteome</keyword>
<keyword evidence="1" id="KW-0732">Signal</keyword>
<comment type="caution">
    <text evidence="2">The sequence shown here is derived from an EMBL/GenBank/DDBJ whole genome shotgun (WGS) entry which is preliminary data.</text>
</comment>
<evidence type="ECO:0000313" key="3">
    <source>
        <dbReference type="Proteomes" id="UP001237642"/>
    </source>
</evidence>